<sequence>MQSSNFTLAAQSPSVIRRLRASWSCPPSRAGEGTQTLRCPEVADLWGPIEVRMDTLPARLFHTEERSGIRLPRSSFFLPAGRWFRDRSPGITRLDLWTQYCCSCPGAGPDQTQPCSRRSPDLVVAGIAILMSCLEGRPVDVGIQLQCLADQCPPFSEPMVSRSWGCITAVRWRASILPSCRA</sequence>
<proteinExistence type="predicted"/>
<name>A0AAW1P077_9CHLO</name>
<keyword evidence="2" id="KW-1185">Reference proteome</keyword>
<accession>A0AAW1P077</accession>
<organism evidence="1 2">
    <name type="scientific">Symbiochloris irregularis</name>
    <dbReference type="NCBI Taxonomy" id="706552"/>
    <lineage>
        <taxon>Eukaryota</taxon>
        <taxon>Viridiplantae</taxon>
        <taxon>Chlorophyta</taxon>
        <taxon>core chlorophytes</taxon>
        <taxon>Trebouxiophyceae</taxon>
        <taxon>Trebouxiales</taxon>
        <taxon>Trebouxiaceae</taxon>
        <taxon>Symbiochloris</taxon>
    </lineage>
</organism>
<evidence type="ECO:0000313" key="2">
    <source>
        <dbReference type="Proteomes" id="UP001465755"/>
    </source>
</evidence>
<comment type="caution">
    <text evidence="1">The sequence shown here is derived from an EMBL/GenBank/DDBJ whole genome shotgun (WGS) entry which is preliminary data.</text>
</comment>
<dbReference type="EMBL" id="JALJOQ010000057">
    <property type="protein sequence ID" value="KAK9803709.1"/>
    <property type="molecule type" value="Genomic_DNA"/>
</dbReference>
<dbReference type="AlphaFoldDB" id="A0AAW1P077"/>
<reference evidence="1 2" key="1">
    <citation type="journal article" date="2024" name="Nat. Commun.">
        <title>Phylogenomics reveals the evolutionary origins of lichenization in chlorophyte algae.</title>
        <authorList>
            <person name="Puginier C."/>
            <person name="Libourel C."/>
            <person name="Otte J."/>
            <person name="Skaloud P."/>
            <person name="Haon M."/>
            <person name="Grisel S."/>
            <person name="Petersen M."/>
            <person name="Berrin J.G."/>
            <person name="Delaux P.M."/>
            <person name="Dal Grande F."/>
            <person name="Keller J."/>
        </authorList>
    </citation>
    <scope>NUCLEOTIDE SEQUENCE [LARGE SCALE GENOMIC DNA]</scope>
    <source>
        <strain evidence="1 2">SAG 2036</strain>
    </source>
</reference>
<evidence type="ECO:0000313" key="1">
    <source>
        <dbReference type="EMBL" id="KAK9803709.1"/>
    </source>
</evidence>
<protein>
    <submittedName>
        <fullName evidence="1">Uncharacterized protein</fullName>
    </submittedName>
</protein>
<gene>
    <name evidence="1" type="ORF">WJX73_004194</name>
</gene>
<dbReference type="Proteomes" id="UP001465755">
    <property type="component" value="Unassembled WGS sequence"/>
</dbReference>